<reference evidence="6" key="1">
    <citation type="submission" date="2025-08" db="UniProtKB">
        <authorList>
            <consortium name="RefSeq"/>
        </authorList>
    </citation>
    <scope>IDENTIFICATION</scope>
</reference>
<keyword evidence="3" id="KW-0175">Coiled coil</keyword>
<evidence type="ECO:0000256" key="3">
    <source>
        <dbReference type="SAM" id="Coils"/>
    </source>
</evidence>
<keyword evidence="1" id="KW-0805">Transcription regulation</keyword>
<name>A0A1U8B493_NELNU</name>
<dbReference type="OrthoDB" id="1885111at2759"/>
<dbReference type="OMA" id="NMNKRMV"/>
<dbReference type="InterPro" id="IPR011598">
    <property type="entry name" value="bHLH_dom"/>
</dbReference>
<dbReference type="FunCoup" id="A0A1U8B493">
    <property type="interactions" value="122"/>
</dbReference>
<dbReference type="InParanoid" id="A0A1U8B493"/>
<dbReference type="RefSeq" id="XP_010274176.1">
    <property type="nucleotide sequence ID" value="XM_010275874.2"/>
</dbReference>
<feature type="domain" description="BHLH" evidence="4">
    <location>
        <begin position="75"/>
        <end position="124"/>
    </location>
</feature>
<dbReference type="InterPro" id="IPR045239">
    <property type="entry name" value="bHLH95_bHLH"/>
</dbReference>
<evidence type="ECO:0000256" key="1">
    <source>
        <dbReference type="ARBA" id="ARBA00023015"/>
    </source>
</evidence>
<dbReference type="CDD" id="cd11393">
    <property type="entry name" value="bHLH_AtbHLH_like"/>
    <property type="match status" value="1"/>
</dbReference>
<dbReference type="GO" id="GO:0000976">
    <property type="term" value="F:transcription cis-regulatory region binding"/>
    <property type="evidence" value="ECO:0000318"/>
    <property type="project" value="GO_Central"/>
</dbReference>
<keyword evidence="5" id="KW-1185">Reference proteome</keyword>
<dbReference type="GO" id="GO:0005634">
    <property type="term" value="C:nucleus"/>
    <property type="evidence" value="ECO:0000318"/>
    <property type="project" value="GO_Central"/>
</dbReference>
<feature type="coiled-coil region" evidence="3">
    <location>
        <begin position="114"/>
        <end position="141"/>
    </location>
</feature>
<dbReference type="PANTHER" id="PTHR46665:SF6">
    <property type="entry name" value="TRANSCRIPTION FACTOR BHLH92"/>
    <property type="match status" value="1"/>
</dbReference>
<proteinExistence type="predicted"/>
<dbReference type="GeneID" id="104609539"/>
<evidence type="ECO:0000259" key="4">
    <source>
        <dbReference type="PROSITE" id="PS50888"/>
    </source>
</evidence>
<protein>
    <submittedName>
        <fullName evidence="6">Transcription factor bHLH92-like</fullName>
    </submittedName>
</protein>
<dbReference type="KEGG" id="nnu:104609539"/>
<dbReference type="InterPro" id="IPR044658">
    <property type="entry name" value="bHLH92/bHLH041-like"/>
</dbReference>
<dbReference type="InterPro" id="IPR036638">
    <property type="entry name" value="HLH_DNA-bd_sf"/>
</dbReference>
<organism evidence="5 6">
    <name type="scientific">Nelumbo nucifera</name>
    <name type="common">Sacred lotus</name>
    <dbReference type="NCBI Taxonomy" id="4432"/>
    <lineage>
        <taxon>Eukaryota</taxon>
        <taxon>Viridiplantae</taxon>
        <taxon>Streptophyta</taxon>
        <taxon>Embryophyta</taxon>
        <taxon>Tracheophyta</taxon>
        <taxon>Spermatophyta</taxon>
        <taxon>Magnoliopsida</taxon>
        <taxon>Proteales</taxon>
        <taxon>Nelumbonaceae</taxon>
        <taxon>Nelumbo</taxon>
    </lineage>
</organism>
<dbReference type="GO" id="GO:0046983">
    <property type="term" value="F:protein dimerization activity"/>
    <property type="evidence" value="ECO:0007669"/>
    <property type="project" value="InterPro"/>
</dbReference>
<evidence type="ECO:0000313" key="5">
    <source>
        <dbReference type="Proteomes" id="UP000189703"/>
    </source>
</evidence>
<sequence>MEDPFRAWETQRATNWPEAPSVNQSAFTRYTTLTQEFRPNNPVSVSNRPNCNKRIIELLRAISNARSKSRESETDRCYRHMISERVRRDKQRQNYEALHSILPPGTKNEKISIVRAATSYLQDLEKLKEELEKQNHELGVSLAGKADQTQDSTKKIRLQVCNPSSAIDSMVWVLRWLKSMNLKARKIESKFSVQEFSAVLEIETEIEAAAVENAMQCALMEVERKLAVDFVEREEYSGSH</sequence>
<dbReference type="Proteomes" id="UP000189703">
    <property type="component" value="Unplaced"/>
</dbReference>
<keyword evidence="2" id="KW-0804">Transcription</keyword>
<dbReference type="SUPFAM" id="SSF47459">
    <property type="entry name" value="HLH, helix-loop-helix DNA-binding domain"/>
    <property type="match status" value="1"/>
</dbReference>
<dbReference type="AlphaFoldDB" id="A0A1U8B493"/>
<dbReference type="Gene3D" id="4.10.280.10">
    <property type="entry name" value="Helix-loop-helix DNA-binding domain"/>
    <property type="match status" value="1"/>
</dbReference>
<evidence type="ECO:0000313" key="6">
    <source>
        <dbReference type="RefSeq" id="XP_010274176.1"/>
    </source>
</evidence>
<dbReference type="Pfam" id="PF00010">
    <property type="entry name" value="HLH"/>
    <property type="match status" value="1"/>
</dbReference>
<evidence type="ECO:0000256" key="2">
    <source>
        <dbReference type="ARBA" id="ARBA00023163"/>
    </source>
</evidence>
<accession>A0A1U8B493</accession>
<dbReference type="eggNOG" id="ENOG502S1P8">
    <property type="taxonomic scope" value="Eukaryota"/>
</dbReference>
<gene>
    <name evidence="6" type="primary">LOC104609539</name>
</gene>
<dbReference type="SMART" id="SM00353">
    <property type="entry name" value="HLH"/>
    <property type="match status" value="1"/>
</dbReference>
<dbReference type="PANTHER" id="PTHR46665">
    <property type="entry name" value="TRANSCRIPTION FACTOR BHLH041-RELATED-RELATED"/>
    <property type="match status" value="1"/>
</dbReference>
<dbReference type="PROSITE" id="PS50888">
    <property type="entry name" value="BHLH"/>
    <property type="match status" value="1"/>
</dbReference>